<evidence type="ECO:0000313" key="2">
    <source>
        <dbReference type="EMBL" id="AND97089.1"/>
    </source>
</evidence>
<name>A0A172QHC2_9CRUS</name>
<geneLocation type="mitochondrion" evidence="2"/>
<evidence type="ECO:0000256" key="1">
    <source>
        <dbReference type="SAM" id="Phobius"/>
    </source>
</evidence>
<proteinExistence type="predicted"/>
<gene>
    <name evidence="2" type="primary">nad6</name>
</gene>
<reference evidence="2" key="1">
    <citation type="submission" date="2016-03" db="EMBL/GenBank/DDBJ databases">
        <title>Comparative mitogenomic analyses of three North American stygobiont amphipods (Crustacea: Amphipoda: Crangonyctidae).</title>
        <authorList>
            <person name="Aunins A.W."/>
            <person name="King T.L."/>
            <person name="Nelms D."/>
            <person name="Hobson C."/>
        </authorList>
    </citation>
    <scope>NUCLEOTIDE SEQUENCE</scope>
</reference>
<protein>
    <submittedName>
        <fullName evidence="2">NADH dehydrogenase subunit 6</fullName>
    </submittedName>
</protein>
<sequence>MLMLPSALIISITFLFIFMWHPMSITILIIFQAMIIAVNLYTCTQTSWFTYILLMAFLSGMMIIFAYISSIVPNETMTKMSTLMLSSLVMMLIILLLLVIMSPDPLFFFSLFLDPSHFPNSTSISVFKIFNTKTNSMAMMLITYLLIVLIMSVKLTSISHGPLRTKK</sequence>
<dbReference type="EMBL" id="KU869711">
    <property type="protein sequence ID" value="AND97089.1"/>
    <property type="molecule type" value="Genomic_DNA"/>
</dbReference>
<feature type="transmembrane region" description="Helical" evidence="1">
    <location>
        <begin position="137"/>
        <end position="157"/>
    </location>
</feature>
<keyword evidence="2" id="KW-0496">Mitochondrion</keyword>
<feature type="transmembrane region" description="Helical" evidence="1">
    <location>
        <begin position="7"/>
        <end position="36"/>
    </location>
</feature>
<feature type="transmembrane region" description="Helical" evidence="1">
    <location>
        <begin position="80"/>
        <end position="101"/>
    </location>
</feature>
<dbReference type="AlphaFoldDB" id="A0A172QHC2"/>
<keyword evidence="1" id="KW-0472">Membrane</keyword>
<accession>A0A172QHC2</accession>
<feature type="transmembrane region" description="Helical" evidence="1">
    <location>
        <begin position="48"/>
        <end position="68"/>
    </location>
</feature>
<keyword evidence="1" id="KW-0812">Transmembrane</keyword>
<organism evidence="2">
    <name type="scientific">Stygobromus indentatus</name>
    <dbReference type="NCBI Taxonomy" id="1678292"/>
    <lineage>
        <taxon>Eukaryota</taxon>
        <taxon>Metazoa</taxon>
        <taxon>Ecdysozoa</taxon>
        <taxon>Arthropoda</taxon>
        <taxon>Crustacea</taxon>
        <taxon>Multicrustacea</taxon>
        <taxon>Malacostraca</taxon>
        <taxon>Eumalacostraca</taxon>
        <taxon>Peracarida</taxon>
        <taxon>Amphipoda</taxon>
        <taxon>Senticaudata</taxon>
        <taxon>Gammarida</taxon>
        <taxon>Crangonyctidira</taxon>
        <taxon>Crangonyctoidea</taxon>
        <taxon>Crangonyctidae</taxon>
        <taxon>Stygobromus</taxon>
    </lineage>
</organism>
<keyword evidence="1" id="KW-1133">Transmembrane helix</keyword>